<dbReference type="InterPro" id="IPR008271">
    <property type="entry name" value="Ser/Thr_kinase_AS"/>
</dbReference>
<dbReference type="GO" id="GO:0005952">
    <property type="term" value="C:cAMP-dependent protein kinase complex"/>
    <property type="evidence" value="ECO:0007669"/>
    <property type="project" value="TreeGrafter"/>
</dbReference>
<dbReference type="InterPro" id="IPR017441">
    <property type="entry name" value="Protein_kinase_ATP_BS"/>
</dbReference>
<dbReference type="FunCoup" id="S7W9F5">
    <property type="interactions" value="140"/>
</dbReference>
<organism evidence="13 14">
    <name type="scientific">Spraguea lophii (strain 42_110)</name>
    <name type="common">Microsporidian parasite</name>
    <dbReference type="NCBI Taxonomy" id="1358809"/>
    <lineage>
        <taxon>Eukaryota</taxon>
        <taxon>Fungi</taxon>
        <taxon>Fungi incertae sedis</taxon>
        <taxon>Microsporidia</taxon>
        <taxon>Spragueidae</taxon>
        <taxon>Spraguea</taxon>
    </lineage>
</organism>
<dbReference type="PROSITE" id="PS50011">
    <property type="entry name" value="PROTEIN_KINASE_DOM"/>
    <property type="match status" value="1"/>
</dbReference>
<dbReference type="GO" id="GO:0005524">
    <property type="term" value="F:ATP binding"/>
    <property type="evidence" value="ECO:0007669"/>
    <property type="project" value="UniProtKB-UniRule"/>
</dbReference>
<dbReference type="EMBL" id="ATCN01000202">
    <property type="protein sequence ID" value="EPR79555.1"/>
    <property type="molecule type" value="Genomic_DNA"/>
</dbReference>
<dbReference type="InterPro" id="IPR011009">
    <property type="entry name" value="Kinase-like_dom_sf"/>
</dbReference>
<feature type="domain" description="Protein kinase" evidence="12">
    <location>
        <begin position="7"/>
        <end position="260"/>
    </location>
</feature>
<name>S7W9F5_SPRLO</name>
<dbReference type="EC" id="2.7.11.11" evidence="1"/>
<dbReference type="Proteomes" id="UP000014978">
    <property type="component" value="Unassembled WGS sequence"/>
</dbReference>
<dbReference type="SUPFAM" id="SSF56112">
    <property type="entry name" value="Protein kinase-like (PK-like)"/>
    <property type="match status" value="1"/>
</dbReference>
<dbReference type="AlphaFoldDB" id="S7W9F5"/>
<dbReference type="InParanoid" id="S7W9F5"/>
<dbReference type="VEuPathDB" id="MicrosporidiaDB:SLOPH_180"/>
<dbReference type="Pfam" id="PF00069">
    <property type="entry name" value="Pkinase"/>
    <property type="match status" value="1"/>
</dbReference>
<dbReference type="InterPro" id="IPR000719">
    <property type="entry name" value="Prot_kinase_dom"/>
</dbReference>
<reference evidence="14" key="1">
    <citation type="journal article" date="2013" name="PLoS Genet.">
        <title>The genome of Spraguea lophii and the basis of host-microsporidian interactions.</title>
        <authorList>
            <person name="Campbell S.E."/>
            <person name="Williams T.A."/>
            <person name="Yousuf A."/>
            <person name="Soanes D.M."/>
            <person name="Paszkiewicz K.H."/>
            <person name="Williams B.A.P."/>
        </authorList>
    </citation>
    <scope>NUCLEOTIDE SEQUENCE [LARGE SCALE GENOMIC DNA]</scope>
    <source>
        <strain evidence="14">42_110</strain>
    </source>
</reference>
<evidence type="ECO:0000256" key="11">
    <source>
        <dbReference type="RuleBase" id="RU000304"/>
    </source>
</evidence>
<comment type="catalytic activity">
    <reaction evidence="9">
        <text>L-seryl-[protein] + ATP = O-phospho-L-seryl-[protein] + ADP + H(+)</text>
        <dbReference type="Rhea" id="RHEA:17989"/>
        <dbReference type="Rhea" id="RHEA-COMP:9863"/>
        <dbReference type="Rhea" id="RHEA-COMP:11604"/>
        <dbReference type="ChEBI" id="CHEBI:15378"/>
        <dbReference type="ChEBI" id="CHEBI:29999"/>
        <dbReference type="ChEBI" id="CHEBI:30616"/>
        <dbReference type="ChEBI" id="CHEBI:83421"/>
        <dbReference type="ChEBI" id="CHEBI:456216"/>
        <dbReference type="EC" id="2.7.11.11"/>
    </reaction>
</comment>
<dbReference type="PROSITE" id="PS00107">
    <property type="entry name" value="PROTEIN_KINASE_ATP"/>
    <property type="match status" value="1"/>
</dbReference>
<evidence type="ECO:0000256" key="6">
    <source>
        <dbReference type="ARBA" id="ARBA00022777"/>
    </source>
</evidence>
<evidence type="ECO:0000256" key="7">
    <source>
        <dbReference type="ARBA" id="ARBA00022840"/>
    </source>
</evidence>
<dbReference type="HOGENOM" id="CLU_000288_63_5_1"/>
<proteinExistence type="inferred from homology"/>
<dbReference type="FunFam" id="1.10.510.10:FF:000048">
    <property type="entry name" value="Protein kinase C"/>
    <property type="match status" value="1"/>
</dbReference>
<evidence type="ECO:0000256" key="5">
    <source>
        <dbReference type="ARBA" id="ARBA00022741"/>
    </source>
</evidence>
<dbReference type="SMART" id="SM00220">
    <property type="entry name" value="S_TKc"/>
    <property type="match status" value="1"/>
</dbReference>
<keyword evidence="3" id="KW-0597">Phosphoprotein</keyword>
<evidence type="ECO:0000256" key="1">
    <source>
        <dbReference type="ARBA" id="ARBA00012444"/>
    </source>
</evidence>
<dbReference type="OrthoDB" id="63267at2759"/>
<keyword evidence="4" id="KW-0808">Transferase</keyword>
<evidence type="ECO:0000259" key="12">
    <source>
        <dbReference type="PROSITE" id="PS50011"/>
    </source>
</evidence>
<evidence type="ECO:0000256" key="10">
    <source>
        <dbReference type="PROSITE-ProRule" id="PRU10141"/>
    </source>
</evidence>
<sequence length="309" mass="36191">MFKFSDFLIMKIIGMGTFGKVFLCKHKISKKYYAVKVMKYYEIIRLGQVDHVYDEKKILTLLRGNKYSVHFYYSFIENKKLILVMEYVPGGELFSYIQYSNAFNLETTRFYSSQLLLALQSLHHRNIVYRDLKPENILLDLTGSIKLTDFGFAKILDNQTFTFCGTPEYMSPEKILGDGHSFSADIWSLGILIYEMLIGSTPFVGNTPSEVYKKVLDEEIIIPENLDEDAKDLLQKILVRDQFKRLGNNSIDELFEHPFFKGYIENIDKMVPPIIPKVRYEGDASNFLTYTNDEIPLEEKKEKYFYRFL</sequence>
<keyword evidence="7 10" id="KW-0067">ATP-binding</keyword>
<evidence type="ECO:0000256" key="3">
    <source>
        <dbReference type="ARBA" id="ARBA00022553"/>
    </source>
</evidence>
<gene>
    <name evidence="13" type="ORF">SLOPH_180</name>
</gene>
<feature type="binding site" evidence="10">
    <location>
        <position position="36"/>
    </location>
    <ligand>
        <name>ATP</name>
        <dbReference type="ChEBI" id="CHEBI:30616"/>
    </ligand>
</feature>
<keyword evidence="2 11" id="KW-0723">Serine/threonine-protein kinase</keyword>
<comment type="similarity">
    <text evidence="11">Belongs to the protein kinase superfamily.</text>
</comment>
<protein>
    <recommendedName>
        <fullName evidence="1">cAMP-dependent protein kinase</fullName>
        <ecNumber evidence="1">2.7.11.11</ecNumber>
    </recommendedName>
</protein>
<comment type="caution">
    <text evidence="13">The sequence shown here is derived from an EMBL/GenBank/DDBJ whole genome shotgun (WGS) entry which is preliminary data.</text>
</comment>
<keyword evidence="6 13" id="KW-0418">Kinase</keyword>
<accession>S7W9F5</accession>
<dbReference type="PROSITE" id="PS00108">
    <property type="entry name" value="PROTEIN_KINASE_ST"/>
    <property type="match status" value="1"/>
</dbReference>
<keyword evidence="14" id="KW-1185">Reference proteome</keyword>
<evidence type="ECO:0000256" key="4">
    <source>
        <dbReference type="ARBA" id="ARBA00022679"/>
    </source>
</evidence>
<evidence type="ECO:0000256" key="2">
    <source>
        <dbReference type="ARBA" id="ARBA00022527"/>
    </source>
</evidence>
<dbReference type="Gene3D" id="3.30.200.20">
    <property type="entry name" value="Phosphorylase Kinase, domain 1"/>
    <property type="match status" value="1"/>
</dbReference>
<dbReference type="GO" id="GO:0004691">
    <property type="term" value="F:cAMP-dependent protein kinase activity"/>
    <property type="evidence" value="ECO:0007669"/>
    <property type="project" value="UniProtKB-EC"/>
</dbReference>
<dbReference type="OMA" id="CFDDYPE"/>
<evidence type="ECO:0000313" key="13">
    <source>
        <dbReference type="EMBL" id="EPR79555.1"/>
    </source>
</evidence>
<evidence type="ECO:0000256" key="9">
    <source>
        <dbReference type="ARBA" id="ARBA00047454"/>
    </source>
</evidence>
<keyword evidence="5 10" id="KW-0547">Nucleotide-binding</keyword>
<evidence type="ECO:0000313" key="14">
    <source>
        <dbReference type="Proteomes" id="UP000014978"/>
    </source>
</evidence>
<dbReference type="PANTHER" id="PTHR24353:SF37">
    <property type="entry name" value="CAMP-DEPENDENT PROTEIN KINASE CATALYTIC SUBUNIT PRKX"/>
    <property type="match status" value="1"/>
</dbReference>
<comment type="catalytic activity">
    <reaction evidence="8">
        <text>L-threonyl-[protein] + ATP = O-phospho-L-threonyl-[protein] + ADP + H(+)</text>
        <dbReference type="Rhea" id="RHEA:46608"/>
        <dbReference type="Rhea" id="RHEA-COMP:11060"/>
        <dbReference type="Rhea" id="RHEA-COMP:11605"/>
        <dbReference type="ChEBI" id="CHEBI:15378"/>
        <dbReference type="ChEBI" id="CHEBI:30013"/>
        <dbReference type="ChEBI" id="CHEBI:30616"/>
        <dbReference type="ChEBI" id="CHEBI:61977"/>
        <dbReference type="ChEBI" id="CHEBI:456216"/>
        <dbReference type="EC" id="2.7.11.11"/>
    </reaction>
</comment>
<dbReference type="PANTHER" id="PTHR24353">
    <property type="entry name" value="CYCLIC NUCLEOTIDE-DEPENDENT PROTEIN KINASE"/>
    <property type="match status" value="1"/>
</dbReference>
<evidence type="ECO:0000256" key="8">
    <source>
        <dbReference type="ARBA" id="ARBA00047292"/>
    </source>
</evidence>
<dbReference type="Gene3D" id="1.10.510.10">
    <property type="entry name" value="Transferase(Phosphotransferase) domain 1"/>
    <property type="match status" value="1"/>
</dbReference>
<dbReference type="STRING" id="1358809.S7W9F5"/>